<dbReference type="RefSeq" id="WP_218632760.1">
    <property type="nucleotide sequence ID" value="NZ_JAHVAH010000001.1"/>
</dbReference>
<dbReference type="EMBL" id="JAHVAH010000001">
    <property type="protein sequence ID" value="MBW0144800.1"/>
    <property type="molecule type" value="Genomic_DNA"/>
</dbReference>
<feature type="chain" id="PRO_5046189776" description="DUF3617 family protein" evidence="1">
    <location>
        <begin position="21"/>
        <end position="132"/>
    </location>
</feature>
<gene>
    <name evidence="2" type="ORF">KTQ36_05760</name>
</gene>
<evidence type="ECO:0000313" key="2">
    <source>
        <dbReference type="EMBL" id="MBW0144800.1"/>
    </source>
</evidence>
<accession>A0ABS6V626</accession>
<reference evidence="2 3" key="1">
    <citation type="submission" date="2021-07" db="EMBL/GenBank/DDBJ databases">
        <title>The draft genome sequence of Sphingomicrobium sp. B8.</title>
        <authorList>
            <person name="Mu L."/>
        </authorList>
    </citation>
    <scope>NUCLEOTIDE SEQUENCE [LARGE SCALE GENOMIC DNA]</scope>
    <source>
        <strain evidence="2 3">B8</strain>
    </source>
</reference>
<feature type="signal peptide" evidence="1">
    <location>
        <begin position="1"/>
        <end position="20"/>
    </location>
</feature>
<dbReference type="Proteomes" id="UP000698028">
    <property type="component" value="Unassembled WGS sequence"/>
</dbReference>
<evidence type="ECO:0000256" key="1">
    <source>
        <dbReference type="SAM" id="SignalP"/>
    </source>
</evidence>
<organism evidence="2 3">
    <name type="scientific">Sphingomicrobium clamense</name>
    <dbReference type="NCBI Taxonomy" id="2851013"/>
    <lineage>
        <taxon>Bacteria</taxon>
        <taxon>Pseudomonadati</taxon>
        <taxon>Pseudomonadota</taxon>
        <taxon>Alphaproteobacteria</taxon>
        <taxon>Sphingomonadales</taxon>
        <taxon>Sphingomonadaceae</taxon>
        <taxon>Sphingomicrobium</taxon>
    </lineage>
</organism>
<keyword evidence="3" id="KW-1185">Reference proteome</keyword>
<evidence type="ECO:0000313" key="3">
    <source>
        <dbReference type="Proteomes" id="UP000698028"/>
    </source>
</evidence>
<proteinExistence type="predicted"/>
<evidence type="ECO:0008006" key="4">
    <source>
        <dbReference type="Google" id="ProtNLM"/>
    </source>
</evidence>
<keyword evidence="1" id="KW-0732">Signal</keyword>
<name>A0ABS6V626_9SPHN</name>
<sequence>MNRRKLVAGLAILAAPALIAASQALPRALQQAQPGLWEISDPSGDRRTQRICFRDLSAMAQVEHRGRQCTRVTIKDDPRLAQIHYTCVGGGFGRATLEPVTPRNFRLVTQGIDGGLPFHHTLAARRVGNCSN</sequence>
<protein>
    <recommendedName>
        <fullName evidence="4">DUF3617 family protein</fullName>
    </recommendedName>
</protein>
<comment type="caution">
    <text evidence="2">The sequence shown here is derived from an EMBL/GenBank/DDBJ whole genome shotgun (WGS) entry which is preliminary data.</text>
</comment>